<sequence length="234" mass="24331">MRRLRPLTSPAVRRSALVVPALVVGLAGVLGGCTSGEALPATTASAGDVPVLQPGRPGEPNATLTGPAATPVTTPSGSATDVGFLEDMIAHHAQALVLVDAVDAFSDTQVGSLASRIRDEQEPEIQAMARTLEGWGEAVPPEATNPRLTDHADHAAMPGMATTAQLTELAQARGPEADRLFLRLMIAHHEGALAMVDGHAVHGTDARVGELADDIVATQSKQIGQMRQMLERLA</sequence>
<reference evidence="3" key="1">
    <citation type="submission" date="2020-03" db="EMBL/GenBank/DDBJ databases">
        <title>Phycicoccus flavus sp. nov., a novel endophytic actinobacterium isolated from branch of Kandelia candel.</title>
        <authorList>
            <person name="Tuo L."/>
        </authorList>
    </citation>
    <scope>NUCLEOTIDE SEQUENCE</scope>
    <source>
        <strain evidence="3">CMS6Z-2</strain>
    </source>
</reference>
<dbReference type="PANTHER" id="PTHR36933">
    <property type="entry name" value="SLL0788 PROTEIN"/>
    <property type="match status" value="1"/>
</dbReference>
<feature type="region of interest" description="Disordered" evidence="1">
    <location>
        <begin position="47"/>
        <end position="77"/>
    </location>
</feature>
<dbReference type="InterPro" id="IPR005183">
    <property type="entry name" value="DUF305_CopM-like"/>
</dbReference>
<dbReference type="PANTHER" id="PTHR36933:SF1">
    <property type="entry name" value="SLL0788 PROTEIN"/>
    <property type="match status" value="1"/>
</dbReference>
<dbReference type="RefSeq" id="WP_165566213.1">
    <property type="nucleotide sequence ID" value="NZ_SAYU02000007.1"/>
</dbReference>
<feature type="domain" description="DUF305" evidence="2">
    <location>
        <begin position="81"/>
        <end position="230"/>
    </location>
</feature>
<dbReference type="Gene3D" id="1.20.1260.10">
    <property type="match status" value="1"/>
</dbReference>
<dbReference type="PROSITE" id="PS51257">
    <property type="entry name" value="PROKAR_LIPOPROTEIN"/>
    <property type="match status" value="1"/>
</dbReference>
<evidence type="ECO:0000313" key="3">
    <source>
        <dbReference type="EMBL" id="NHA67147.1"/>
    </source>
</evidence>
<dbReference type="Pfam" id="PF03713">
    <property type="entry name" value="DUF305"/>
    <property type="match status" value="1"/>
</dbReference>
<comment type="caution">
    <text evidence="3">The sequence shown here is derived from an EMBL/GenBank/DDBJ whole genome shotgun (WGS) entry which is preliminary data.</text>
</comment>
<evidence type="ECO:0000256" key="1">
    <source>
        <dbReference type="SAM" id="MobiDB-lite"/>
    </source>
</evidence>
<protein>
    <submittedName>
        <fullName evidence="3">DUF305 domain-containing protein</fullName>
    </submittedName>
</protein>
<dbReference type="Proteomes" id="UP000287866">
    <property type="component" value="Unassembled WGS sequence"/>
</dbReference>
<dbReference type="InterPro" id="IPR012347">
    <property type="entry name" value="Ferritin-like"/>
</dbReference>
<accession>A0A8T6QZP5</accession>
<dbReference type="AlphaFoldDB" id="A0A8T6QZP5"/>
<dbReference type="EMBL" id="SAYU02000007">
    <property type="protein sequence ID" value="NHA67147.1"/>
    <property type="molecule type" value="Genomic_DNA"/>
</dbReference>
<keyword evidence="4" id="KW-1185">Reference proteome</keyword>
<organism evidence="3 4">
    <name type="scientific">Phycicoccus flavus</name>
    <dbReference type="NCBI Taxonomy" id="2502783"/>
    <lineage>
        <taxon>Bacteria</taxon>
        <taxon>Bacillati</taxon>
        <taxon>Actinomycetota</taxon>
        <taxon>Actinomycetes</taxon>
        <taxon>Micrococcales</taxon>
        <taxon>Intrasporangiaceae</taxon>
        <taxon>Phycicoccus</taxon>
    </lineage>
</organism>
<evidence type="ECO:0000259" key="2">
    <source>
        <dbReference type="Pfam" id="PF03713"/>
    </source>
</evidence>
<proteinExistence type="predicted"/>
<name>A0A8T6QZP5_9MICO</name>
<evidence type="ECO:0000313" key="4">
    <source>
        <dbReference type="Proteomes" id="UP000287866"/>
    </source>
</evidence>
<gene>
    <name evidence="3" type="ORF">EPD83_003620</name>
</gene>